<keyword evidence="2" id="KW-0812">Transmembrane</keyword>
<organism evidence="4 5">
    <name type="scientific">Nonomuraea pusilla</name>
    <dbReference type="NCBI Taxonomy" id="46177"/>
    <lineage>
        <taxon>Bacteria</taxon>
        <taxon>Bacillati</taxon>
        <taxon>Actinomycetota</taxon>
        <taxon>Actinomycetes</taxon>
        <taxon>Streptosporangiales</taxon>
        <taxon>Streptosporangiaceae</taxon>
        <taxon>Nonomuraea</taxon>
    </lineage>
</organism>
<keyword evidence="3" id="KW-0732">Signal</keyword>
<feature type="signal peptide" evidence="3">
    <location>
        <begin position="1"/>
        <end position="41"/>
    </location>
</feature>
<evidence type="ECO:0000313" key="5">
    <source>
        <dbReference type="Proteomes" id="UP000198953"/>
    </source>
</evidence>
<dbReference type="OrthoDB" id="3539927at2"/>
<proteinExistence type="predicted"/>
<keyword evidence="2" id="KW-1133">Transmembrane helix</keyword>
<evidence type="ECO:0000256" key="1">
    <source>
        <dbReference type="SAM" id="MobiDB-lite"/>
    </source>
</evidence>
<gene>
    <name evidence="4" type="ORF">SAMN05660976_07561</name>
</gene>
<dbReference type="AlphaFoldDB" id="A0A1H8GHK1"/>
<dbReference type="Proteomes" id="UP000198953">
    <property type="component" value="Unassembled WGS sequence"/>
</dbReference>
<accession>A0A1H8GHK1</accession>
<dbReference type="RefSeq" id="WP_091105231.1">
    <property type="nucleotide sequence ID" value="NZ_FOBF01000026.1"/>
</dbReference>
<sequence>MLKSQAGRRFARKTSVLGLLGTGVLFAGSAFTLLTATEAQAATPKTYAYTCSGGPFTNTAISVTVTPPDSATAGGNFELALGIPALMIASTSTPQTTTNLQVTATLTPTPGSVFDAGAKTGPSVPSAATSVLASEVKYKISVPTGSTGSVSVKPGELRLALASSSTSVTTCTTTSTEAVTVPIGTGGGGGTTGTDVVQYECTGPTASEVHDVEVKVELTMPTSAKVGEQFAIKWKGTYTTGKELKAPSTGQTISPKIFAYAALTGVSGLTSATGEGTTTVTAGQPITLPVAAFDLKATANTAGTATVKPGKINFGADTATGTTPAISCTVQNDTALKTYTLTVGAATSPTSSSTTTSSPKPTKTTTAYVTVTPSATKSKTKQRNSQTPKAGADTGAGGEMGPDGRVFILTGSALVAAAAVGGLWMRRRGVSRS</sequence>
<feature type="region of interest" description="Disordered" evidence="1">
    <location>
        <begin position="346"/>
        <end position="399"/>
    </location>
</feature>
<keyword evidence="5" id="KW-1185">Reference proteome</keyword>
<evidence type="ECO:0000256" key="3">
    <source>
        <dbReference type="SAM" id="SignalP"/>
    </source>
</evidence>
<feature type="compositionally biased region" description="Low complexity" evidence="1">
    <location>
        <begin position="347"/>
        <end position="376"/>
    </location>
</feature>
<name>A0A1H8GHK1_9ACTN</name>
<evidence type="ECO:0000313" key="4">
    <source>
        <dbReference type="EMBL" id="SEN43270.1"/>
    </source>
</evidence>
<evidence type="ECO:0000256" key="2">
    <source>
        <dbReference type="SAM" id="Phobius"/>
    </source>
</evidence>
<dbReference type="STRING" id="46177.SAMN05660976_07561"/>
<feature type="chain" id="PRO_5011686000" description="Cadherin-like beta sandwich domain-containing protein" evidence="3">
    <location>
        <begin position="42"/>
        <end position="433"/>
    </location>
</feature>
<feature type="transmembrane region" description="Helical" evidence="2">
    <location>
        <begin position="406"/>
        <end position="425"/>
    </location>
</feature>
<reference evidence="4 5" key="1">
    <citation type="submission" date="2016-10" db="EMBL/GenBank/DDBJ databases">
        <authorList>
            <person name="de Groot N.N."/>
        </authorList>
    </citation>
    <scope>NUCLEOTIDE SEQUENCE [LARGE SCALE GENOMIC DNA]</scope>
    <source>
        <strain evidence="4 5">DSM 43357</strain>
    </source>
</reference>
<keyword evidence="2" id="KW-0472">Membrane</keyword>
<dbReference type="EMBL" id="FOBF01000026">
    <property type="protein sequence ID" value="SEN43270.1"/>
    <property type="molecule type" value="Genomic_DNA"/>
</dbReference>
<protein>
    <recommendedName>
        <fullName evidence="6">Cadherin-like beta sandwich domain-containing protein</fullName>
    </recommendedName>
</protein>
<evidence type="ECO:0008006" key="6">
    <source>
        <dbReference type="Google" id="ProtNLM"/>
    </source>
</evidence>